<dbReference type="OrthoDB" id="3486565at2759"/>
<evidence type="ECO:0000259" key="1">
    <source>
        <dbReference type="Pfam" id="PF06985"/>
    </source>
</evidence>
<dbReference type="PANTHER" id="PTHR33112">
    <property type="entry name" value="DOMAIN PROTEIN, PUTATIVE-RELATED"/>
    <property type="match status" value="1"/>
</dbReference>
<dbReference type="PANTHER" id="PTHR33112:SF16">
    <property type="entry name" value="HETEROKARYON INCOMPATIBILITY DOMAIN-CONTAINING PROTEIN"/>
    <property type="match status" value="1"/>
</dbReference>
<evidence type="ECO:0000313" key="3">
    <source>
        <dbReference type="Proteomes" id="UP000813385"/>
    </source>
</evidence>
<proteinExistence type="predicted"/>
<reference evidence="2" key="1">
    <citation type="journal article" date="2021" name="Nat. Commun.">
        <title>Genetic determinants of endophytism in the Arabidopsis root mycobiome.</title>
        <authorList>
            <person name="Mesny F."/>
            <person name="Miyauchi S."/>
            <person name="Thiergart T."/>
            <person name="Pickel B."/>
            <person name="Atanasova L."/>
            <person name="Karlsson M."/>
            <person name="Huettel B."/>
            <person name="Barry K.W."/>
            <person name="Haridas S."/>
            <person name="Chen C."/>
            <person name="Bauer D."/>
            <person name="Andreopoulos W."/>
            <person name="Pangilinan J."/>
            <person name="LaButti K."/>
            <person name="Riley R."/>
            <person name="Lipzen A."/>
            <person name="Clum A."/>
            <person name="Drula E."/>
            <person name="Henrissat B."/>
            <person name="Kohler A."/>
            <person name="Grigoriev I.V."/>
            <person name="Martin F.M."/>
            <person name="Hacquard S."/>
        </authorList>
    </citation>
    <scope>NUCLEOTIDE SEQUENCE</scope>
    <source>
        <strain evidence="2">MPI-CAGE-AT-0016</strain>
    </source>
</reference>
<organism evidence="2 3">
    <name type="scientific">Plectosphaerella cucumerina</name>
    <dbReference type="NCBI Taxonomy" id="40658"/>
    <lineage>
        <taxon>Eukaryota</taxon>
        <taxon>Fungi</taxon>
        <taxon>Dikarya</taxon>
        <taxon>Ascomycota</taxon>
        <taxon>Pezizomycotina</taxon>
        <taxon>Sordariomycetes</taxon>
        <taxon>Hypocreomycetidae</taxon>
        <taxon>Glomerellales</taxon>
        <taxon>Plectosphaerellaceae</taxon>
        <taxon>Plectosphaerella</taxon>
    </lineage>
</organism>
<evidence type="ECO:0000313" key="2">
    <source>
        <dbReference type="EMBL" id="KAH7359484.1"/>
    </source>
</evidence>
<name>A0A8K0TEL9_9PEZI</name>
<comment type="caution">
    <text evidence="2">The sequence shown here is derived from an EMBL/GenBank/DDBJ whole genome shotgun (WGS) entry which is preliminary data.</text>
</comment>
<dbReference type="InterPro" id="IPR010730">
    <property type="entry name" value="HET"/>
</dbReference>
<protein>
    <submittedName>
        <fullName evidence="2">Heterokaryon incompatibility protein-domain-containing protein</fullName>
    </submittedName>
</protein>
<dbReference type="Proteomes" id="UP000813385">
    <property type="component" value="Unassembled WGS sequence"/>
</dbReference>
<dbReference type="EMBL" id="JAGPXD010000004">
    <property type="protein sequence ID" value="KAH7359484.1"/>
    <property type="molecule type" value="Genomic_DNA"/>
</dbReference>
<gene>
    <name evidence="2" type="ORF">B0T11DRAFT_286401</name>
</gene>
<sequence length="675" mass="76540">MNFAGNQDCFTCGARRLERWSGVAQLQAAADEGCPYCSLLNQALLRLDPDVEASLGEDAVIRFKNPNNLIVYPDSNGPLGHRPDLKDLDLQYEFYKQGDSRPYKPTGDTSSAVSYGRMYWWIRKCSEEHPLCGSGEPTELPTRILYLGDDLELEGHPTEVKLVEPSPDQKDRYIALSHCWGTGQQPLRTTTATLGDHKAAIPFDQLPKTFQDAVMVSRRLGVRYLWIDSLCIIQDSAEDWEIEASRMAAIYRNSWVTVAGSCSSSSSSGFYRYNQAVNVEAPAVDADDPLAVLFPAATKLRQELCLYLRFKFQHPETGPFSRKEIDQLFPLLTRAWVYQERLLAPRVLHFGPQEVFWECMQDVDCECGTMKWSNAQNMGGYMNRNTSSELPAKISHYAALHVGKTSAQVNDTKRKEKLLSRWAEMVGENTKRVLTFPTDRLPALSGIAAEMVDALGMKYCAGLWEETIPLGLLWERRDTSDAPPFMTEPRLAPSWSWATLDRPVRFLLSLYGPYRKWEVPEVFAEAEEVHCVPVGKDERGQVRFGESYITLSAEVVEASLGFESGSSRKPWMLVSKAIEKGMKPPKEGRFMAKVGKEEPVQFWLDHQLGDSDGNWHWKEDEELYCAKILRSSNSFYWLALRRVSEEESTYERVGVIESTEATWETNGVKQHVKII</sequence>
<accession>A0A8K0TEL9</accession>
<dbReference type="AlphaFoldDB" id="A0A8K0TEL9"/>
<keyword evidence="3" id="KW-1185">Reference proteome</keyword>
<feature type="domain" description="Heterokaryon incompatibility" evidence="1">
    <location>
        <begin position="173"/>
        <end position="340"/>
    </location>
</feature>
<dbReference type="Pfam" id="PF06985">
    <property type="entry name" value="HET"/>
    <property type="match status" value="1"/>
</dbReference>